<dbReference type="InterPro" id="IPR041095">
    <property type="entry name" value="EFG_II"/>
</dbReference>
<dbReference type="FunFam" id="3.30.230.10:FF:000003">
    <property type="entry name" value="Elongation factor G"/>
    <property type="match status" value="1"/>
</dbReference>
<evidence type="ECO:0000256" key="5">
    <source>
        <dbReference type="NCBIfam" id="TIGR00484"/>
    </source>
</evidence>
<dbReference type="Pfam" id="PF03764">
    <property type="entry name" value="EFG_IV"/>
    <property type="match status" value="1"/>
</dbReference>
<dbReference type="InterPro" id="IPR014721">
    <property type="entry name" value="Ribsml_uS5_D2-typ_fold_subgr"/>
</dbReference>
<dbReference type="AlphaFoldDB" id="A0A1F7VD16"/>
<dbReference type="Proteomes" id="UP000178264">
    <property type="component" value="Unassembled WGS sequence"/>
</dbReference>
<dbReference type="CDD" id="cd03713">
    <property type="entry name" value="EFG_mtEFG_C"/>
    <property type="match status" value="1"/>
</dbReference>
<keyword evidence="2 8" id="KW-0251">Elongation factor</keyword>
<dbReference type="InterPro" id="IPR047872">
    <property type="entry name" value="EFG_IV"/>
</dbReference>
<dbReference type="CDD" id="cd04088">
    <property type="entry name" value="EFG_mtEFG_II"/>
    <property type="match status" value="1"/>
</dbReference>
<dbReference type="InterPro" id="IPR035647">
    <property type="entry name" value="EFG_III/V"/>
</dbReference>
<evidence type="ECO:0000256" key="1">
    <source>
        <dbReference type="ARBA" id="ARBA00022741"/>
    </source>
</evidence>
<dbReference type="NCBIfam" id="TIGR00484">
    <property type="entry name" value="EF-G"/>
    <property type="match status" value="1"/>
</dbReference>
<keyword evidence="1" id="KW-0547">Nucleotide-binding</keyword>
<evidence type="ECO:0000259" key="7">
    <source>
        <dbReference type="SMART" id="SM00889"/>
    </source>
</evidence>
<reference evidence="8 9" key="1">
    <citation type="journal article" date="2016" name="Nat. Commun.">
        <title>Thousands of microbial genomes shed light on interconnected biogeochemical processes in an aquifer system.</title>
        <authorList>
            <person name="Anantharaman K."/>
            <person name="Brown C.T."/>
            <person name="Hug L.A."/>
            <person name="Sharon I."/>
            <person name="Castelle C.J."/>
            <person name="Probst A.J."/>
            <person name="Thomas B.C."/>
            <person name="Singh A."/>
            <person name="Wilkins M.J."/>
            <person name="Karaoz U."/>
            <person name="Brodie E.L."/>
            <person name="Williams K.H."/>
            <person name="Hubbard S.S."/>
            <person name="Banfield J.F."/>
        </authorList>
    </citation>
    <scope>NUCLEOTIDE SEQUENCE [LARGE SCALE GENOMIC DNA]</scope>
</reference>
<dbReference type="InterPro" id="IPR035649">
    <property type="entry name" value="EFG_V"/>
</dbReference>
<dbReference type="SUPFAM" id="SSF50447">
    <property type="entry name" value="Translation proteins"/>
    <property type="match status" value="1"/>
</dbReference>
<dbReference type="InterPro" id="IPR000640">
    <property type="entry name" value="EFG_V-like"/>
</dbReference>
<evidence type="ECO:0000259" key="6">
    <source>
        <dbReference type="SMART" id="SM00838"/>
    </source>
</evidence>
<dbReference type="SMART" id="SM00889">
    <property type="entry name" value="EFG_IV"/>
    <property type="match status" value="1"/>
</dbReference>
<dbReference type="FunFam" id="3.30.70.870:FF:000001">
    <property type="entry name" value="Elongation factor G"/>
    <property type="match status" value="1"/>
</dbReference>
<dbReference type="InterPro" id="IPR020568">
    <property type="entry name" value="Ribosomal_Su5_D2-typ_SF"/>
</dbReference>
<proteinExistence type="predicted"/>
<accession>A0A1F7VD16</accession>
<dbReference type="SUPFAM" id="SSF54980">
    <property type="entry name" value="EF-G C-terminal domain-like"/>
    <property type="match status" value="2"/>
</dbReference>
<dbReference type="InterPro" id="IPR009022">
    <property type="entry name" value="EFG_III"/>
</dbReference>
<dbReference type="Gene3D" id="3.30.230.10">
    <property type="match status" value="1"/>
</dbReference>
<dbReference type="Pfam" id="PF22042">
    <property type="entry name" value="EF-G_D2"/>
    <property type="match status" value="1"/>
</dbReference>
<feature type="domain" description="Translation elongation factor EFG/EF2" evidence="7">
    <location>
        <begin position="279"/>
        <end position="397"/>
    </location>
</feature>
<dbReference type="SUPFAM" id="SSF54211">
    <property type="entry name" value="Ribosomal protein S5 domain 2-like"/>
    <property type="match status" value="1"/>
</dbReference>
<dbReference type="Gene3D" id="3.30.70.240">
    <property type="match status" value="1"/>
</dbReference>
<dbReference type="CDD" id="cd01434">
    <property type="entry name" value="EFG_mtEFG1_IV"/>
    <property type="match status" value="1"/>
</dbReference>
<dbReference type="Gene3D" id="3.30.70.870">
    <property type="entry name" value="Elongation Factor G (Translational Gtpase), domain 3"/>
    <property type="match status" value="1"/>
</dbReference>
<dbReference type="Gene3D" id="3.40.50.300">
    <property type="entry name" value="P-loop containing nucleotide triphosphate hydrolases"/>
    <property type="match status" value="1"/>
</dbReference>
<gene>
    <name evidence="8" type="ORF">A3I42_02700</name>
</gene>
<dbReference type="SMART" id="SM00838">
    <property type="entry name" value="EFG_C"/>
    <property type="match status" value="1"/>
</dbReference>
<keyword evidence="4" id="KW-0342">GTP-binding</keyword>
<dbReference type="GO" id="GO:0032790">
    <property type="term" value="P:ribosome disassembly"/>
    <property type="evidence" value="ECO:0007669"/>
    <property type="project" value="TreeGrafter"/>
</dbReference>
<dbReference type="FunFam" id="3.30.70.240:FF:000001">
    <property type="entry name" value="Elongation factor G"/>
    <property type="match status" value="1"/>
</dbReference>
<dbReference type="CDD" id="cd16262">
    <property type="entry name" value="EFG_III"/>
    <property type="match status" value="1"/>
</dbReference>
<keyword evidence="3" id="KW-0648">Protein biosynthesis</keyword>
<dbReference type="GO" id="GO:0005525">
    <property type="term" value="F:GTP binding"/>
    <property type="evidence" value="ECO:0007669"/>
    <property type="project" value="UniProtKB-UniRule"/>
</dbReference>
<dbReference type="PANTHER" id="PTHR43261:SF1">
    <property type="entry name" value="RIBOSOME-RELEASING FACTOR 2, MITOCHONDRIAL"/>
    <property type="match status" value="1"/>
</dbReference>
<feature type="non-terminal residue" evidence="8">
    <location>
        <position position="1"/>
    </location>
</feature>
<dbReference type="InterPro" id="IPR027417">
    <property type="entry name" value="P-loop_NTPase"/>
</dbReference>
<dbReference type="NCBIfam" id="NF009381">
    <property type="entry name" value="PRK12740.1-5"/>
    <property type="match status" value="1"/>
</dbReference>
<evidence type="ECO:0000313" key="8">
    <source>
        <dbReference type="EMBL" id="OGL88345.1"/>
    </source>
</evidence>
<evidence type="ECO:0000256" key="3">
    <source>
        <dbReference type="ARBA" id="ARBA00022917"/>
    </source>
</evidence>
<dbReference type="GO" id="GO:0003746">
    <property type="term" value="F:translation elongation factor activity"/>
    <property type="evidence" value="ECO:0007669"/>
    <property type="project" value="UniProtKB-UniRule"/>
</dbReference>
<comment type="caution">
    <text evidence="8">The sequence shown here is derived from an EMBL/GenBank/DDBJ whole genome shotgun (WGS) entry which is preliminary data.</text>
</comment>
<feature type="domain" description="Elongation factor EFG" evidence="6">
    <location>
        <begin position="399"/>
        <end position="486"/>
    </location>
</feature>
<dbReference type="EMBL" id="MGER01000036">
    <property type="protein sequence ID" value="OGL88345.1"/>
    <property type="molecule type" value="Genomic_DNA"/>
</dbReference>
<dbReference type="Gene3D" id="2.40.30.10">
    <property type="entry name" value="Translation factors"/>
    <property type="match status" value="1"/>
</dbReference>
<dbReference type="PANTHER" id="PTHR43261">
    <property type="entry name" value="TRANSLATION ELONGATION FACTOR G-RELATED"/>
    <property type="match status" value="1"/>
</dbReference>
<sequence length="497" mass="54734">PEELSKVAETARHVLIEAIVENDDTLMHQYLEGKEPALGELKAVLRKAVIQCKVIPILCGSALKNKGVQFLLDAIVEYLPSPLDVPDLVASDPKTGAAVSRKASDDEPFTALAFKVAADPYVGKLTFFRVYAGHLTAGSYVLNVSNGERERISRIVRLHANHREDVDEVFAGEIAAAVGLKNTSTGHTLCDPDHPILLESIVFPEPVISVAIEPKTKVDQEKMGIALQRLTEEDPTFRIRTDEETLETIISGMGELHLEIIVERMKREFSVGATVGKPQVAYKETIKEEAEGEGKYIRQTGGRGQYGHCCLRVAPQERGKGYEFIDEIKGAVIPREYIPAIEKGVKEALENGVVAGYPVIDLTVTVYDGSYHEVDSSEAAFKLAGSFAFQEACKRARPILLEPIMKVEVITPEEFLGEVIGDLNAKRGQIKEMRDRSGVKIIDALVPLAEMFGYATTLRSMTQGRASNTMEFSHYEEVPKQIAMAIQETRSGVKRRG</sequence>
<organism evidence="8 9">
    <name type="scientific">Candidatus Uhrbacteria bacterium RIFCSPLOWO2_02_FULL_49_11</name>
    <dbReference type="NCBI Taxonomy" id="1802409"/>
    <lineage>
        <taxon>Bacteria</taxon>
        <taxon>Candidatus Uhriibacteriota</taxon>
    </lineage>
</organism>
<dbReference type="Pfam" id="PF00679">
    <property type="entry name" value="EFG_C"/>
    <property type="match status" value="1"/>
</dbReference>
<dbReference type="Pfam" id="PF14492">
    <property type="entry name" value="EFG_III"/>
    <property type="match status" value="1"/>
</dbReference>
<evidence type="ECO:0000256" key="2">
    <source>
        <dbReference type="ARBA" id="ARBA00022768"/>
    </source>
</evidence>
<dbReference type="InterPro" id="IPR053905">
    <property type="entry name" value="EF-G-like_DII"/>
</dbReference>
<name>A0A1F7VD16_9BACT</name>
<evidence type="ECO:0000313" key="9">
    <source>
        <dbReference type="Proteomes" id="UP000178264"/>
    </source>
</evidence>
<dbReference type="SUPFAM" id="SSF52540">
    <property type="entry name" value="P-loop containing nucleoside triphosphate hydrolases"/>
    <property type="match status" value="1"/>
</dbReference>
<dbReference type="InterPro" id="IPR009000">
    <property type="entry name" value="Transl_B-barrel_sf"/>
</dbReference>
<dbReference type="InterPro" id="IPR005517">
    <property type="entry name" value="Transl_elong_EFG/EF2_IV"/>
</dbReference>
<dbReference type="FunFam" id="2.40.30.10:FF:000006">
    <property type="entry name" value="Elongation factor G"/>
    <property type="match status" value="1"/>
</dbReference>
<evidence type="ECO:0000256" key="4">
    <source>
        <dbReference type="ARBA" id="ARBA00023134"/>
    </source>
</evidence>
<dbReference type="InterPro" id="IPR004540">
    <property type="entry name" value="Transl_elong_EFG/EF2"/>
</dbReference>
<protein>
    <recommendedName>
        <fullName evidence="5">Elongation factor G</fullName>
    </recommendedName>
</protein>